<dbReference type="Proteomes" id="UP000002428">
    <property type="component" value="Chromosome J"/>
</dbReference>
<evidence type="ECO:0000256" key="4">
    <source>
        <dbReference type="ARBA" id="ARBA00022771"/>
    </source>
</evidence>
<dbReference type="eggNOG" id="KOG4400">
    <property type="taxonomic scope" value="Eukaryota"/>
</dbReference>
<keyword evidence="6" id="KW-0539">Nucleus</keyword>
<keyword evidence="12" id="KW-1185">Reference proteome</keyword>
<organism evidence="11 12">
    <name type="scientific">Candida glabrata (strain ATCC 2001 / BCRC 20586 / JCM 3761 / NBRC 0622 / NRRL Y-65 / CBS 138)</name>
    <name type="common">Yeast</name>
    <name type="synonym">Nakaseomyces glabratus</name>
    <dbReference type="NCBI Taxonomy" id="284593"/>
    <lineage>
        <taxon>Eukaryota</taxon>
        <taxon>Fungi</taxon>
        <taxon>Dikarya</taxon>
        <taxon>Ascomycota</taxon>
        <taxon>Saccharomycotina</taxon>
        <taxon>Saccharomycetes</taxon>
        <taxon>Saccharomycetales</taxon>
        <taxon>Saccharomycetaceae</taxon>
        <taxon>Nakaseomyces</taxon>
    </lineage>
</organism>
<sequence>MTSLSEVETMDTLPFVKDTTPMSNDDIKVVAPSIEQVGNDPNELRFLRGEGRYFGLDDSEGIKEPEPKCRNCSQRGHFKRDCPHVICTFCGSMDDHYSQHCPKAIKCANCNKVGHYRSQCPNKWKRVFCTLCNSKLHDRDRCPSLWRSYLLREELTGKGNKKKLDLDTDAIYCYNCGGNGHFGDDCNQRRSSRVPKDDGSAFAGNNLRDELRTKYYKKLDQERGKKGRKNNSKVKGNHKRFDDNNNFNYDDYEYDDSIYDEWDNSQLDRKYSGSTKKKNTNKKQKKNNNSHRDPLEFPRSKRNDFNDNSKRGNFSRNDDKAKAKNMRWNNSKKNRKSYRSTERN</sequence>
<keyword evidence="2" id="KW-0479">Metal-binding</keyword>
<feature type="domain" description="CCHC-type" evidence="9">
    <location>
        <begin position="68"/>
        <end position="83"/>
    </location>
</feature>
<dbReference type="PANTHER" id="PTHR46543">
    <property type="entry name" value="ZINC FINGER CCHC DOMAIN-CONTAINING PROTEIN 7"/>
    <property type="match status" value="1"/>
</dbReference>
<dbReference type="AlphaFoldDB" id="Q6FNS4"/>
<dbReference type="GO" id="GO:0071035">
    <property type="term" value="P:nuclear polyadenylation-dependent rRNA catabolic process"/>
    <property type="evidence" value="ECO:0007669"/>
    <property type="project" value="TreeGrafter"/>
</dbReference>
<dbReference type="CGD" id="CAL0132784">
    <property type="gene designation" value="CAGL0J09460g"/>
</dbReference>
<evidence type="ECO:0000313" key="11">
    <source>
        <dbReference type="EMBL" id="CAG61071.1"/>
    </source>
</evidence>
<dbReference type="InterPro" id="IPR049024">
    <property type="entry name" value="AIR2-like_ZnK4"/>
</dbReference>
<dbReference type="KEGG" id="cgr:2889933"/>
<feature type="region of interest" description="Disordered" evidence="8">
    <location>
        <begin position="270"/>
        <end position="344"/>
    </location>
</feature>
<proteinExistence type="predicted"/>
<dbReference type="STRING" id="284593.Q6FNS4"/>
<dbReference type="InterPro" id="IPR016713">
    <property type="entry name" value="Air1/2_Saccharomycetales"/>
</dbReference>
<dbReference type="PIRSF" id="PIRSF018162">
    <property type="entry name" value="PolyA_pol_Air1/2"/>
    <property type="match status" value="1"/>
</dbReference>
<comment type="subcellular location">
    <subcellularLocation>
        <location evidence="1">Nucleus</location>
    </subcellularLocation>
</comment>
<evidence type="ECO:0000256" key="8">
    <source>
        <dbReference type="SAM" id="MobiDB-lite"/>
    </source>
</evidence>
<feature type="compositionally biased region" description="Basic residues" evidence="8">
    <location>
        <begin position="275"/>
        <end position="289"/>
    </location>
</feature>
<evidence type="ECO:0000256" key="7">
    <source>
        <dbReference type="PROSITE-ProRule" id="PRU00047"/>
    </source>
</evidence>
<dbReference type="InterPro" id="IPR036875">
    <property type="entry name" value="Znf_CCHC_sf"/>
</dbReference>
<gene>
    <name evidence="10 11" type="ordered locus">CAGL0J09460g</name>
</gene>
<dbReference type="SMART" id="SM00343">
    <property type="entry name" value="ZnF_C2HC"/>
    <property type="match status" value="5"/>
</dbReference>
<keyword evidence="4 7" id="KW-0863">Zinc-finger</keyword>
<dbReference type="InterPro" id="IPR051644">
    <property type="entry name" value="TRAMP_AT-DNA-binding"/>
</dbReference>
<dbReference type="InterPro" id="IPR001878">
    <property type="entry name" value="Znf_CCHC"/>
</dbReference>
<evidence type="ECO:0000256" key="5">
    <source>
        <dbReference type="ARBA" id="ARBA00022833"/>
    </source>
</evidence>
<name>Q6FNS4_CANGA</name>
<feature type="compositionally biased region" description="Basic and acidic residues" evidence="8">
    <location>
        <begin position="290"/>
        <end position="322"/>
    </location>
</feature>
<dbReference type="GO" id="GO:0031499">
    <property type="term" value="C:TRAMP complex"/>
    <property type="evidence" value="ECO:0007669"/>
    <property type="project" value="TreeGrafter"/>
</dbReference>
<dbReference type="PANTHER" id="PTHR46543:SF1">
    <property type="entry name" value="ZINC FINGER CCHC DOMAIN-CONTAINING PROTEIN 7"/>
    <property type="match status" value="1"/>
</dbReference>
<evidence type="ECO:0000256" key="3">
    <source>
        <dbReference type="ARBA" id="ARBA00022737"/>
    </source>
</evidence>
<dbReference type="FunCoup" id="Q6FNS4">
    <property type="interactions" value="279"/>
</dbReference>
<dbReference type="GO" id="GO:0008270">
    <property type="term" value="F:zinc ion binding"/>
    <property type="evidence" value="ECO:0007669"/>
    <property type="project" value="UniProtKB-KW"/>
</dbReference>
<dbReference type="GO" id="GO:0071038">
    <property type="term" value="P:TRAMP-dependent tRNA surveillance pathway"/>
    <property type="evidence" value="ECO:0007669"/>
    <property type="project" value="TreeGrafter"/>
</dbReference>
<evidence type="ECO:0000256" key="2">
    <source>
        <dbReference type="ARBA" id="ARBA00022723"/>
    </source>
</evidence>
<evidence type="ECO:0000313" key="12">
    <source>
        <dbReference type="Proteomes" id="UP000002428"/>
    </source>
</evidence>
<evidence type="ECO:0000259" key="9">
    <source>
        <dbReference type="PROSITE" id="PS50158"/>
    </source>
</evidence>
<dbReference type="SUPFAM" id="SSF57756">
    <property type="entry name" value="Retrovirus zinc finger-like domains"/>
    <property type="match status" value="3"/>
</dbReference>
<dbReference type="GO" id="GO:0043633">
    <property type="term" value="P:polyadenylation-dependent RNA catabolic process"/>
    <property type="evidence" value="ECO:0007669"/>
    <property type="project" value="InterPro"/>
</dbReference>
<feature type="compositionally biased region" description="Basic residues" evidence="8">
    <location>
        <begin position="225"/>
        <end position="238"/>
    </location>
</feature>
<dbReference type="GO" id="GO:0071037">
    <property type="term" value="P:nuclear polyadenylation-dependent snRNA catabolic process"/>
    <property type="evidence" value="ECO:0007669"/>
    <property type="project" value="TreeGrafter"/>
</dbReference>
<feature type="region of interest" description="Disordered" evidence="8">
    <location>
        <begin position="218"/>
        <end position="246"/>
    </location>
</feature>
<dbReference type="RefSeq" id="XP_448120.1">
    <property type="nucleotide sequence ID" value="XM_448120.1"/>
</dbReference>
<dbReference type="EMBL" id="CR380956">
    <property type="protein sequence ID" value="CAG61071.1"/>
    <property type="molecule type" value="Genomic_DNA"/>
</dbReference>
<keyword evidence="5" id="KW-0862">Zinc</keyword>
<dbReference type="GO" id="GO:0071031">
    <property type="term" value="P:nuclear mRNA surveillance of mRNA 3'-end processing"/>
    <property type="evidence" value="ECO:0007669"/>
    <property type="project" value="TreeGrafter"/>
</dbReference>
<evidence type="ECO:0000313" key="10">
    <source>
        <dbReference type="CGD" id="CAL0132784"/>
    </source>
</evidence>
<dbReference type="PROSITE" id="PS50158">
    <property type="entry name" value="ZF_CCHC"/>
    <property type="match status" value="3"/>
</dbReference>
<dbReference type="HOGENOM" id="CLU_049076_1_0_1"/>
<feature type="domain" description="CCHC-type" evidence="9">
    <location>
        <begin position="173"/>
        <end position="188"/>
    </location>
</feature>
<keyword evidence="3" id="KW-0677">Repeat</keyword>
<feature type="domain" description="CCHC-type" evidence="9">
    <location>
        <begin position="106"/>
        <end position="122"/>
    </location>
</feature>
<dbReference type="GO" id="GO:0003723">
    <property type="term" value="F:RNA binding"/>
    <property type="evidence" value="ECO:0007669"/>
    <property type="project" value="TreeGrafter"/>
</dbReference>
<dbReference type="Pfam" id="PF21759">
    <property type="entry name" value="AIR2-like_ZnK4"/>
    <property type="match status" value="1"/>
</dbReference>
<protein>
    <recommendedName>
        <fullName evidence="9">CCHC-type domain-containing protein</fullName>
    </recommendedName>
</protein>
<dbReference type="OMA" id="NNQDRHQ"/>
<evidence type="ECO:0000256" key="1">
    <source>
        <dbReference type="ARBA" id="ARBA00004123"/>
    </source>
</evidence>
<dbReference type="InParanoid" id="Q6FNS4"/>
<dbReference type="GO" id="GO:0071039">
    <property type="term" value="P:nuclear polyadenylation-dependent CUT catabolic process"/>
    <property type="evidence" value="ECO:0007669"/>
    <property type="project" value="TreeGrafter"/>
</dbReference>
<dbReference type="Pfam" id="PF00098">
    <property type="entry name" value="zf-CCHC"/>
    <property type="match status" value="3"/>
</dbReference>
<evidence type="ECO:0000256" key="6">
    <source>
        <dbReference type="ARBA" id="ARBA00023242"/>
    </source>
</evidence>
<accession>Q6FNS4</accession>
<reference evidence="11 12" key="1">
    <citation type="journal article" date="2004" name="Nature">
        <title>Genome evolution in yeasts.</title>
        <authorList>
            <consortium name="Genolevures"/>
            <person name="Dujon B."/>
            <person name="Sherman D."/>
            <person name="Fischer G."/>
            <person name="Durrens P."/>
            <person name="Casaregola S."/>
            <person name="Lafontaine I."/>
            <person name="de Montigny J."/>
            <person name="Marck C."/>
            <person name="Neuveglise C."/>
            <person name="Talla E."/>
            <person name="Goffard N."/>
            <person name="Frangeul L."/>
            <person name="Aigle M."/>
            <person name="Anthouard V."/>
            <person name="Babour A."/>
            <person name="Barbe V."/>
            <person name="Barnay S."/>
            <person name="Blanchin S."/>
            <person name="Beckerich J.M."/>
            <person name="Beyne E."/>
            <person name="Bleykasten C."/>
            <person name="Boisrame A."/>
            <person name="Boyer J."/>
            <person name="Cattolico L."/>
            <person name="Confanioleri F."/>
            <person name="de Daruvar A."/>
            <person name="Despons L."/>
            <person name="Fabre E."/>
            <person name="Fairhead C."/>
            <person name="Ferry-Dumazet H."/>
            <person name="Groppi A."/>
            <person name="Hantraye F."/>
            <person name="Hennequin C."/>
            <person name="Jauniaux N."/>
            <person name="Joyet P."/>
            <person name="Kachouri R."/>
            <person name="Kerrest A."/>
            <person name="Koszul R."/>
            <person name="Lemaire M."/>
            <person name="Lesur I."/>
            <person name="Ma L."/>
            <person name="Muller H."/>
            <person name="Nicaud J.M."/>
            <person name="Nikolski M."/>
            <person name="Oztas S."/>
            <person name="Ozier-Kalogeropoulos O."/>
            <person name="Pellenz S."/>
            <person name="Potier S."/>
            <person name="Richard G.F."/>
            <person name="Straub M.L."/>
            <person name="Suleau A."/>
            <person name="Swennene D."/>
            <person name="Tekaia F."/>
            <person name="Wesolowski-Louvel M."/>
            <person name="Westhof E."/>
            <person name="Wirth B."/>
            <person name="Zeniou-Meyer M."/>
            <person name="Zivanovic I."/>
            <person name="Bolotin-Fukuhara M."/>
            <person name="Thierry A."/>
            <person name="Bouchier C."/>
            <person name="Caudron B."/>
            <person name="Scarpelli C."/>
            <person name="Gaillardin C."/>
            <person name="Weissenbach J."/>
            <person name="Wincker P."/>
            <person name="Souciet J.L."/>
        </authorList>
    </citation>
    <scope>NUCLEOTIDE SEQUENCE [LARGE SCALE GENOMIC DNA]</scope>
    <source>
        <strain evidence="12">ATCC 2001 / BCRC 20586 / JCM 3761 / NBRC 0622 / NRRL Y-65 / CBS 138</strain>
    </source>
</reference>
<dbReference type="Gene3D" id="4.10.60.10">
    <property type="entry name" value="Zinc finger, CCHC-type"/>
    <property type="match status" value="2"/>
</dbReference>
<dbReference type="GO" id="GO:0071036">
    <property type="term" value="P:nuclear polyadenylation-dependent snoRNA catabolic process"/>
    <property type="evidence" value="ECO:0007669"/>
    <property type="project" value="TreeGrafter"/>
</dbReference>
<dbReference type="VEuPathDB" id="FungiDB:CAGL0J09460g"/>